<gene>
    <name evidence="2" type="ORF">U9M48_000249</name>
</gene>
<proteinExistence type="predicted"/>
<accession>A0AAQ3PL34</accession>
<feature type="compositionally biased region" description="Basic and acidic residues" evidence="1">
    <location>
        <begin position="135"/>
        <end position="145"/>
    </location>
</feature>
<sequence length="162" mass="17795">MGPGSRRSPRAGERAREGSGARRDHGQGRQFAEPCRPRLACPASLNPSRHRGDFPFPTPPPRGEGHGAAGAEEGEKAAGDKDRSRQGEGRELGRELRPACAVPRSRSLEPPPAPPYPVVIAWTAPPLLPLHRREHTTPRRANHDTGDDEPDNIITRDDWYED</sequence>
<dbReference type="EMBL" id="CP144745">
    <property type="protein sequence ID" value="WVZ48847.1"/>
    <property type="molecule type" value="Genomic_DNA"/>
</dbReference>
<feature type="compositionally biased region" description="Basic and acidic residues" evidence="1">
    <location>
        <begin position="10"/>
        <end position="27"/>
    </location>
</feature>
<protein>
    <submittedName>
        <fullName evidence="2">Uncharacterized protein</fullName>
    </submittedName>
</protein>
<reference evidence="2 3" key="1">
    <citation type="submission" date="2024-02" db="EMBL/GenBank/DDBJ databases">
        <title>High-quality chromosome-scale genome assembly of Pensacola bahiagrass (Paspalum notatum Flugge var. saurae).</title>
        <authorList>
            <person name="Vega J.M."/>
            <person name="Podio M."/>
            <person name="Orjuela J."/>
            <person name="Siena L.A."/>
            <person name="Pessino S.C."/>
            <person name="Combes M.C."/>
            <person name="Mariac C."/>
            <person name="Albertini E."/>
            <person name="Pupilli F."/>
            <person name="Ortiz J.P.A."/>
            <person name="Leblanc O."/>
        </authorList>
    </citation>
    <scope>NUCLEOTIDE SEQUENCE [LARGE SCALE GENOMIC DNA]</scope>
    <source>
        <strain evidence="2">R1</strain>
        <tissue evidence="2">Leaf</tissue>
    </source>
</reference>
<dbReference type="AlphaFoldDB" id="A0AAQ3PL34"/>
<dbReference type="Proteomes" id="UP001341281">
    <property type="component" value="Chromosome 01"/>
</dbReference>
<feature type="region of interest" description="Disordered" evidence="1">
    <location>
        <begin position="1"/>
        <end position="115"/>
    </location>
</feature>
<feature type="compositionally biased region" description="Basic and acidic residues" evidence="1">
    <location>
        <begin position="73"/>
        <end position="97"/>
    </location>
</feature>
<organism evidence="2 3">
    <name type="scientific">Paspalum notatum var. saurae</name>
    <dbReference type="NCBI Taxonomy" id="547442"/>
    <lineage>
        <taxon>Eukaryota</taxon>
        <taxon>Viridiplantae</taxon>
        <taxon>Streptophyta</taxon>
        <taxon>Embryophyta</taxon>
        <taxon>Tracheophyta</taxon>
        <taxon>Spermatophyta</taxon>
        <taxon>Magnoliopsida</taxon>
        <taxon>Liliopsida</taxon>
        <taxon>Poales</taxon>
        <taxon>Poaceae</taxon>
        <taxon>PACMAD clade</taxon>
        <taxon>Panicoideae</taxon>
        <taxon>Andropogonodae</taxon>
        <taxon>Paspaleae</taxon>
        <taxon>Paspalinae</taxon>
        <taxon>Paspalum</taxon>
    </lineage>
</organism>
<evidence type="ECO:0000313" key="3">
    <source>
        <dbReference type="Proteomes" id="UP001341281"/>
    </source>
</evidence>
<evidence type="ECO:0000313" key="2">
    <source>
        <dbReference type="EMBL" id="WVZ48847.1"/>
    </source>
</evidence>
<feature type="region of interest" description="Disordered" evidence="1">
    <location>
        <begin position="131"/>
        <end position="162"/>
    </location>
</feature>
<keyword evidence="3" id="KW-1185">Reference proteome</keyword>
<name>A0AAQ3PL34_PASNO</name>
<evidence type="ECO:0000256" key="1">
    <source>
        <dbReference type="SAM" id="MobiDB-lite"/>
    </source>
</evidence>